<evidence type="ECO:0000313" key="3">
    <source>
        <dbReference type="Proteomes" id="UP000752696"/>
    </source>
</evidence>
<comment type="caution">
    <text evidence="2">The sequence shown here is derived from an EMBL/GenBank/DDBJ whole genome shotgun (WGS) entry which is preliminary data.</text>
</comment>
<feature type="signal peptide" evidence="1">
    <location>
        <begin position="1"/>
        <end position="29"/>
    </location>
</feature>
<dbReference type="EMBL" id="CAJDYZ010000950">
    <property type="protein sequence ID" value="CAD1468637.1"/>
    <property type="molecule type" value="Genomic_DNA"/>
</dbReference>
<protein>
    <submittedName>
        <fullName evidence="2">Uncharacterized protein</fullName>
    </submittedName>
</protein>
<dbReference type="OrthoDB" id="10408430at2759"/>
<evidence type="ECO:0000313" key="2">
    <source>
        <dbReference type="EMBL" id="CAD1468637.1"/>
    </source>
</evidence>
<dbReference type="Proteomes" id="UP000752696">
    <property type="component" value="Unassembled WGS sequence"/>
</dbReference>
<accession>A0A6V7GWK9</accession>
<keyword evidence="1" id="KW-0732">Signal</keyword>
<evidence type="ECO:0000256" key="1">
    <source>
        <dbReference type="SAM" id="SignalP"/>
    </source>
</evidence>
<reference evidence="2" key="1">
    <citation type="submission" date="2020-07" db="EMBL/GenBank/DDBJ databases">
        <authorList>
            <person name="Nazaruddin N."/>
        </authorList>
    </citation>
    <scope>NUCLEOTIDE SEQUENCE</scope>
</reference>
<feature type="chain" id="PRO_5027579067" evidence="1">
    <location>
        <begin position="30"/>
        <end position="102"/>
    </location>
</feature>
<gene>
    <name evidence="2" type="ORF">MHI_LOCUS57953</name>
</gene>
<dbReference type="AlphaFoldDB" id="A0A6V7GWK9"/>
<proteinExistence type="predicted"/>
<organism evidence="2 3">
    <name type="scientific">Heterotrigona itama</name>
    <dbReference type="NCBI Taxonomy" id="395501"/>
    <lineage>
        <taxon>Eukaryota</taxon>
        <taxon>Metazoa</taxon>
        <taxon>Ecdysozoa</taxon>
        <taxon>Arthropoda</taxon>
        <taxon>Hexapoda</taxon>
        <taxon>Insecta</taxon>
        <taxon>Pterygota</taxon>
        <taxon>Neoptera</taxon>
        <taxon>Endopterygota</taxon>
        <taxon>Hymenoptera</taxon>
        <taxon>Apocrita</taxon>
        <taxon>Aculeata</taxon>
        <taxon>Apoidea</taxon>
        <taxon>Anthophila</taxon>
        <taxon>Apidae</taxon>
        <taxon>Heterotrigona</taxon>
    </lineage>
</organism>
<sequence length="102" mass="11950">MIVDAMWRRNVLCFLWITTILRIQGFVAGDADPAILSGTDLAHFQQINERCSTERVYVGPMNNENQLIEIPDKIIYFEWKETIELFHLYEPRRESSNPTGVY</sequence>
<name>A0A6V7GWK9_9HYME</name>
<keyword evidence="3" id="KW-1185">Reference proteome</keyword>